<dbReference type="SUPFAM" id="SSF48452">
    <property type="entry name" value="TPR-like"/>
    <property type="match status" value="1"/>
</dbReference>
<dbReference type="SMART" id="SM00530">
    <property type="entry name" value="HTH_XRE"/>
    <property type="match status" value="1"/>
</dbReference>
<dbReference type="Gene3D" id="1.25.40.10">
    <property type="entry name" value="Tetratricopeptide repeat domain"/>
    <property type="match status" value="1"/>
</dbReference>
<keyword evidence="4" id="KW-1185">Reference proteome</keyword>
<sequence>MNGAEKMRILGARVRAYRKARGLSQKDLAKNICTQATISLIEKRNKIPSMQILLKLCSRLGIQLNDVIVETDDQAVQIFREVGYAVRTAQYRNAESRLDRVKLRSLKENDEIKAYYYYRGQLQLMNHDNPDEAIFNFGMLLNEFNNRSKDIYSLMSRLGLGLAYAKKGEFDKAELFVNQAVRDLDEFDSDSPDLVQDQVSSYLQAAKFFQEIGKDGRTLSLAKKAIKLSEQNNSLFLLEDIYQTMALSQLKLDDGKNAQQNMYIAYALALVSKNQRLAESITNNVAKYQIPPLAL</sequence>
<protein>
    <recommendedName>
        <fullName evidence="2">HTH cro/C1-type domain-containing protein</fullName>
    </recommendedName>
</protein>
<feature type="domain" description="HTH cro/C1-type" evidence="2">
    <location>
        <begin position="14"/>
        <end position="67"/>
    </location>
</feature>
<reference evidence="3 4" key="1">
    <citation type="journal article" date="2015" name="Genome Announc.">
        <title>Expanding the biotechnology potential of lactobacilli through comparative genomics of 213 strains and associated genera.</title>
        <authorList>
            <person name="Sun Z."/>
            <person name="Harris H.M."/>
            <person name="McCann A."/>
            <person name="Guo C."/>
            <person name="Argimon S."/>
            <person name="Zhang W."/>
            <person name="Yang X."/>
            <person name="Jeffery I.B."/>
            <person name="Cooney J.C."/>
            <person name="Kagawa T.F."/>
            <person name="Liu W."/>
            <person name="Song Y."/>
            <person name="Salvetti E."/>
            <person name="Wrobel A."/>
            <person name="Rasinkangas P."/>
            <person name="Parkhill J."/>
            <person name="Rea M.C."/>
            <person name="O'Sullivan O."/>
            <person name="Ritari J."/>
            <person name="Douillard F.P."/>
            <person name="Paul Ross R."/>
            <person name="Yang R."/>
            <person name="Briner A.E."/>
            <person name="Felis G.E."/>
            <person name="de Vos W.M."/>
            <person name="Barrangou R."/>
            <person name="Klaenhammer T.R."/>
            <person name="Caufield P.W."/>
            <person name="Cui Y."/>
            <person name="Zhang H."/>
            <person name="O'Toole P.W."/>
        </authorList>
    </citation>
    <scope>NUCLEOTIDE SEQUENCE [LARGE SCALE GENOMIC DNA]</scope>
    <source>
        <strain evidence="3 4">DSM 15814</strain>
    </source>
</reference>
<comment type="caution">
    <text evidence="3">The sequence shown here is derived from an EMBL/GenBank/DDBJ whole genome shotgun (WGS) entry which is preliminary data.</text>
</comment>
<accession>A0A0R1RAL0</accession>
<dbReference type="OrthoDB" id="1150409at2"/>
<dbReference type="AlphaFoldDB" id="A0A0R1RAL0"/>
<evidence type="ECO:0000259" key="2">
    <source>
        <dbReference type="PROSITE" id="PS50943"/>
    </source>
</evidence>
<dbReference type="PATRIC" id="fig|1114972.6.peg.607"/>
<dbReference type="SUPFAM" id="SSF47413">
    <property type="entry name" value="lambda repressor-like DNA-binding domains"/>
    <property type="match status" value="1"/>
</dbReference>
<dbReference type="GO" id="GO:0005829">
    <property type="term" value="C:cytosol"/>
    <property type="evidence" value="ECO:0007669"/>
    <property type="project" value="TreeGrafter"/>
</dbReference>
<evidence type="ECO:0000313" key="4">
    <source>
        <dbReference type="Proteomes" id="UP000051999"/>
    </source>
</evidence>
<dbReference type="Proteomes" id="UP000051999">
    <property type="component" value="Unassembled WGS sequence"/>
</dbReference>
<gene>
    <name evidence="3" type="ORF">FD35_GL000608</name>
</gene>
<dbReference type="EMBL" id="AZFF01000010">
    <property type="protein sequence ID" value="KRL54205.1"/>
    <property type="molecule type" value="Genomic_DNA"/>
</dbReference>
<dbReference type="InterPro" id="IPR010982">
    <property type="entry name" value="Lambda_DNA-bd_dom_sf"/>
</dbReference>
<name>A0A0R1RAL0_9LACO</name>
<dbReference type="GO" id="GO:0003700">
    <property type="term" value="F:DNA-binding transcription factor activity"/>
    <property type="evidence" value="ECO:0007669"/>
    <property type="project" value="TreeGrafter"/>
</dbReference>
<dbReference type="InterPro" id="IPR011990">
    <property type="entry name" value="TPR-like_helical_dom_sf"/>
</dbReference>
<dbReference type="PANTHER" id="PTHR46797:SF1">
    <property type="entry name" value="METHYLPHOSPHONATE SYNTHASE"/>
    <property type="match status" value="1"/>
</dbReference>
<dbReference type="PROSITE" id="PS50943">
    <property type="entry name" value="HTH_CROC1"/>
    <property type="match status" value="1"/>
</dbReference>
<proteinExistence type="predicted"/>
<dbReference type="Pfam" id="PF01381">
    <property type="entry name" value="HTH_3"/>
    <property type="match status" value="1"/>
</dbReference>
<dbReference type="PANTHER" id="PTHR46797">
    <property type="entry name" value="HTH-TYPE TRANSCRIPTIONAL REGULATOR"/>
    <property type="match status" value="1"/>
</dbReference>
<dbReference type="CDD" id="cd00093">
    <property type="entry name" value="HTH_XRE"/>
    <property type="match status" value="1"/>
</dbReference>
<evidence type="ECO:0000256" key="1">
    <source>
        <dbReference type="ARBA" id="ARBA00023125"/>
    </source>
</evidence>
<dbReference type="InterPro" id="IPR001387">
    <property type="entry name" value="Cro/C1-type_HTH"/>
</dbReference>
<dbReference type="InterPro" id="IPR050807">
    <property type="entry name" value="TransReg_Diox_bact_type"/>
</dbReference>
<organism evidence="3 4">
    <name type="scientific">Furfurilactobacillus rossiae DSM 15814</name>
    <dbReference type="NCBI Taxonomy" id="1114972"/>
    <lineage>
        <taxon>Bacteria</taxon>
        <taxon>Bacillati</taxon>
        <taxon>Bacillota</taxon>
        <taxon>Bacilli</taxon>
        <taxon>Lactobacillales</taxon>
        <taxon>Lactobacillaceae</taxon>
        <taxon>Furfurilactobacillus</taxon>
    </lineage>
</organism>
<keyword evidence="1" id="KW-0238">DNA-binding</keyword>
<dbReference type="GO" id="GO:0003677">
    <property type="term" value="F:DNA binding"/>
    <property type="evidence" value="ECO:0007669"/>
    <property type="project" value="UniProtKB-KW"/>
</dbReference>
<dbReference type="STRING" id="1114972.FD35_GL000608"/>
<dbReference type="eggNOG" id="COG1476">
    <property type="taxonomic scope" value="Bacteria"/>
</dbReference>
<evidence type="ECO:0000313" key="3">
    <source>
        <dbReference type="EMBL" id="KRL54205.1"/>
    </source>
</evidence>